<gene>
    <name evidence="1" type="ORF">F383_23099</name>
</gene>
<organism evidence="1 2">
    <name type="scientific">Gossypium arboreum</name>
    <name type="common">Tree cotton</name>
    <name type="synonym">Gossypium nanking</name>
    <dbReference type="NCBI Taxonomy" id="29729"/>
    <lineage>
        <taxon>Eukaryota</taxon>
        <taxon>Viridiplantae</taxon>
        <taxon>Streptophyta</taxon>
        <taxon>Embryophyta</taxon>
        <taxon>Tracheophyta</taxon>
        <taxon>Spermatophyta</taxon>
        <taxon>Magnoliopsida</taxon>
        <taxon>eudicotyledons</taxon>
        <taxon>Gunneridae</taxon>
        <taxon>Pentapetalae</taxon>
        <taxon>rosids</taxon>
        <taxon>malvids</taxon>
        <taxon>Malvales</taxon>
        <taxon>Malvaceae</taxon>
        <taxon>Malvoideae</taxon>
        <taxon>Gossypium</taxon>
    </lineage>
</organism>
<name>A0A0B0P0V6_GOSAR</name>
<dbReference type="AlphaFoldDB" id="A0A0B0P0V6"/>
<proteinExistence type="predicted"/>
<dbReference type="Proteomes" id="UP000032142">
    <property type="component" value="Unassembled WGS sequence"/>
</dbReference>
<evidence type="ECO:0000313" key="1">
    <source>
        <dbReference type="EMBL" id="KHG17759.1"/>
    </source>
</evidence>
<reference evidence="2" key="1">
    <citation type="submission" date="2014-09" db="EMBL/GenBank/DDBJ databases">
        <authorList>
            <person name="Mudge J."/>
            <person name="Ramaraj T."/>
            <person name="Lindquist I.E."/>
            <person name="Bharti A.K."/>
            <person name="Sundararajan A."/>
            <person name="Cameron C.T."/>
            <person name="Woodward J.E."/>
            <person name="May G.D."/>
            <person name="Brubaker C."/>
            <person name="Broadhvest J."/>
            <person name="Wilkins T.A."/>
        </authorList>
    </citation>
    <scope>NUCLEOTIDE SEQUENCE</scope>
    <source>
        <strain evidence="2">cv. AKA8401</strain>
    </source>
</reference>
<sequence length="88" mass="9937">MGDEDGVGWIGNLTVIFDWKAHVPKGNLSHMTVKLHTVNRAYCLSAREELTDHGSKECSTGTNTVYTDELRQYAPHGFTHWRVTVHVI</sequence>
<accession>A0A0B0P0V6</accession>
<protein>
    <submittedName>
        <fullName evidence="1">Uncharacterized protein</fullName>
    </submittedName>
</protein>
<dbReference type="EMBL" id="KN408970">
    <property type="protein sequence ID" value="KHG17759.1"/>
    <property type="molecule type" value="Genomic_DNA"/>
</dbReference>
<keyword evidence="2" id="KW-1185">Reference proteome</keyword>
<evidence type="ECO:0000313" key="2">
    <source>
        <dbReference type="Proteomes" id="UP000032142"/>
    </source>
</evidence>